<dbReference type="SUPFAM" id="SSF53448">
    <property type="entry name" value="Nucleotide-diphospho-sugar transferases"/>
    <property type="match status" value="1"/>
</dbReference>
<keyword evidence="2" id="KW-1185">Reference proteome</keyword>
<organism evidence="1 2">
    <name type="scientific">Gaoshiqia sediminis</name>
    <dbReference type="NCBI Taxonomy" id="2986998"/>
    <lineage>
        <taxon>Bacteria</taxon>
        <taxon>Pseudomonadati</taxon>
        <taxon>Bacteroidota</taxon>
        <taxon>Bacteroidia</taxon>
        <taxon>Marinilabiliales</taxon>
        <taxon>Prolixibacteraceae</taxon>
        <taxon>Gaoshiqia</taxon>
    </lineage>
</organism>
<proteinExistence type="predicted"/>
<evidence type="ECO:0000313" key="2">
    <source>
        <dbReference type="Proteomes" id="UP001163821"/>
    </source>
</evidence>
<dbReference type="AlphaFoldDB" id="A0AA41Y4A4"/>
<gene>
    <name evidence="1" type="ORF">N2K84_10590</name>
</gene>
<dbReference type="RefSeq" id="WP_282591781.1">
    <property type="nucleotide sequence ID" value="NZ_JAPAAF010000013.1"/>
</dbReference>
<dbReference type="EMBL" id="JAPAAF010000013">
    <property type="protein sequence ID" value="MCW0483179.1"/>
    <property type="molecule type" value="Genomic_DNA"/>
</dbReference>
<protein>
    <recommendedName>
        <fullName evidence="3">Hemolytic protein HlpA-like protein</fullName>
    </recommendedName>
</protein>
<reference evidence="1" key="1">
    <citation type="submission" date="2022-10" db="EMBL/GenBank/DDBJ databases">
        <title>Gaoshiqiia sediminis gen. nov., sp. nov., isolated from coastal sediment.</title>
        <authorList>
            <person name="Yu W.X."/>
            <person name="Mu D.S."/>
            <person name="Du J.Z."/>
            <person name="Liang Y.Q."/>
        </authorList>
    </citation>
    <scope>NUCLEOTIDE SEQUENCE</scope>
    <source>
        <strain evidence="1">A06</strain>
    </source>
</reference>
<dbReference type="Proteomes" id="UP001163821">
    <property type="component" value="Unassembled WGS sequence"/>
</dbReference>
<comment type="caution">
    <text evidence="1">The sequence shown here is derived from an EMBL/GenBank/DDBJ whole genome shotgun (WGS) entry which is preliminary data.</text>
</comment>
<evidence type="ECO:0000313" key="1">
    <source>
        <dbReference type="EMBL" id="MCW0483179.1"/>
    </source>
</evidence>
<evidence type="ECO:0008006" key="3">
    <source>
        <dbReference type="Google" id="ProtNLM"/>
    </source>
</evidence>
<accession>A0AA41Y4A4</accession>
<name>A0AA41Y4A4_9BACT</name>
<sequence>MKLPPILIIVFNRPDFALKLFEALAKLKPEKLYVISDGPRNEREAIDVEKSRLIFNNVDWNCQIKYDYSSVNIGLRQRITSGIDWVFQSEETLIILEDDCIPQPDFFKFCSSMLDRYADDNRIMAINGCNLNPRLSKTFPNSYFFSKYANSWGWATWKRAWDLFDRDLSGFDDKDTFKNFTYNFPYRTRSSLYWHYKMGVVKESKINSWAYRWMFSLWIQNGLAVVPKFNLIQNIGDDERSTNTKGNLHFLKIESSPIIEDELSHPNFIHANLTYDKWLEDSIYSKSLKYRLLWMIKKLTFQI</sequence>
<dbReference type="Gene3D" id="3.90.550.10">
    <property type="entry name" value="Spore Coat Polysaccharide Biosynthesis Protein SpsA, Chain A"/>
    <property type="match status" value="1"/>
</dbReference>
<dbReference type="InterPro" id="IPR029044">
    <property type="entry name" value="Nucleotide-diphossugar_trans"/>
</dbReference>